<organism evidence="1 2">
    <name type="scientific">Aeromonas caviae</name>
    <name type="common">Aeromonas punctata</name>
    <dbReference type="NCBI Taxonomy" id="648"/>
    <lineage>
        <taxon>Bacteria</taxon>
        <taxon>Pseudomonadati</taxon>
        <taxon>Pseudomonadota</taxon>
        <taxon>Gammaproteobacteria</taxon>
        <taxon>Aeromonadales</taxon>
        <taxon>Aeromonadaceae</taxon>
        <taxon>Aeromonas</taxon>
    </lineage>
</organism>
<sequence>MRYQHEAHSSYLLMSRTLAQSLPGQHKLNILFSDCDHAGTQALWIVPCDENPIQGRLFGELNVTPQQIAKIHEIMDFYGVDGGVAQNTMATDMAPLPVLRCVADTIFHCVRSR</sequence>
<reference evidence="1" key="1">
    <citation type="journal article" date="2019" name="J Environ">
        <title>Genetic characterization and potential molecular dissemination mechanism of tet (31) gene in Aeromonas caviae from an oxytetracycline wastewater treatment system.</title>
        <authorList>
            <person name="Shi Y."/>
            <person name="Tian Z."/>
            <person name="Leclercq S.O."/>
            <person name="Zhang H."/>
            <person name="Yang M."/>
            <person name="Zhang Y."/>
        </authorList>
    </citation>
    <scope>NUCLEOTIDE SEQUENCE</scope>
    <source>
        <strain evidence="1">T25-39</strain>
    </source>
</reference>
<dbReference type="Proteomes" id="UP000266778">
    <property type="component" value="Chromosome"/>
</dbReference>
<gene>
    <name evidence="1" type="ORF">C1C91_22185</name>
</gene>
<evidence type="ECO:0000313" key="1">
    <source>
        <dbReference type="EMBL" id="QLI60219.1"/>
    </source>
</evidence>
<name>A0A7D5UJP0_AERCA</name>
<proteinExistence type="predicted"/>
<dbReference type="RefSeq" id="WP_141116491.1">
    <property type="nucleotide sequence ID" value="NZ_CAWPSO010000015.1"/>
</dbReference>
<protein>
    <submittedName>
        <fullName evidence="1">Uncharacterized protein</fullName>
    </submittedName>
</protein>
<accession>A0A7D5UJP0</accession>
<dbReference type="AlphaFoldDB" id="A0A7D5UJP0"/>
<dbReference type="EMBL" id="CP025706">
    <property type="protein sequence ID" value="QLI60219.1"/>
    <property type="molecule type" value="Genomic_DNA"/>
</dbReference>
<evidence type="ECO:0000313" key="2">
    <source>
        <dbReference type="Proteomes" id="UP000266778"/>
    </source>
</evidence>